<accession>A0A927QVZ9</accession>
<dbReference type="SUPFAM" id="SSF51120">
    <property type="entry name" value="beta-Roll"/>
    <property type="match status" value="1"/>
</dbReference>
<dbReference type="InterPro" id="IPR010310">
    <property type="entry name" value="T7SS_ESAT-6-like"/>
</dbReference>
<evidence type="ECO:0008006" key="6">
    <source>
        <dbReference type="Google" id="ProtNLM"/>
    </source>
</evidence>
<dbReference type="Pfam" id="PF14891">
    <property type="entry name" value="Peptidase_M91"/>
    <property type="match status" value="1"/>
</dbReference>
<organism evidence="4 5">
    <name type="scientific">Plantactinospora soyae</name>
    <dbReference type="NCBI Taxonomy" id="1544732"/>
    <lineage>
        <taxon>Bacteria</taxon>
        <taxon>Bacillati</taxon>
        <taxon>Actinomycetota</taxon>
        <taxon>Actinomycetes</taxon>
        <taxon>Micromonosporales</taxon>
        <taxon>Micromonosporaceae</taxon>
        <taxon>Plantactinospora</taxon>
    </lineage>
</organism>
<feature type="region of interest" description="Disordered" evidence="3">
    <location>
        <begin position="342"/>
        <end position="380"/>
    </location>
</feature>
<dbReference type="PANTHER" id="PTHR38340:SF1">
    <property type="entry name" value="S-LAYER PROTEIN"/>
    <property type="match status" value="1"/>
</dbReference>
<dbReference type="Gene3D" id="2.150.10.10">
    <property type="entry name" value="Serralysin-like metalloprotease, C-terminal"/>
    <property type="match status" value="2"/>
</dbReference>
<evidence type="ECO:0000313" key="4">
    <source>
        <dbReference type="EMBL" id="MBE1486330.1"/>
    </source>
</evidence>
<dbReference type="RefSeq" id="WP_192766367.1">
    <property type="nucleotide sequence ID" value="NZ_JADBEB010000001.1"/>
</dbReference>
<feature type="region of interest" description="Disordered" evidence="3">
    <location>
        <begin position="542"/>
        <end position="608"/>
    </location>
</feature>
<comment type="subcellular location">
    <subcellularLocation>
        <location evidence="1">Secreted</location>
    </subcellularLocation>
</comment>
<keyword evidence="5" id="KW-1185">Reference proteome</keyword>
<gene>
    <name evidence="4" type="ORF">H4W31_001968</name>
</gene>
<protein>
    <recommendedName>
        <fullName evidence="6">Calcium-binding protein</fullName>
    </recommendedName>
</protein>
<dbReference type="InterPro" id="IPR036689">
    <property type="entry name" value="ESAT-6-like_sf"/>
</dbReference>
<dbReference type="InterPro" id="IPR001343">
    <property type="entry name" value="Hemolysn_Ca-bd"/>
</dbReference>
<dbReference type="InterPro" id="IPR028208">
    <property type="entry name" value="Effector_pro_NleD-like"/>
</dbReference>
<dbReference type="Gene3D" id="1.10.287.1060">
    <property type="entry name" value="ESAT-6-like"/>
    <property type="match status" value="1"/>
</dbReference>
<dbReference type="SUPFAM" id="SSF140453">
    <property type="entry name" value="EsxAB dimer-like"/>
    <property type="match status" value="1"/>
</dbReference>
<dbReference type="GO" id="GO:0005576">
    <property type="term" value="C:extracellular region"/>
    <property type="evidence" value="ECO:0007669"/>
    <property type="project" value="UniProtKB-SubCell"/>
</dbReference>
<keyword evidence="2" id="KW-0964">Secreted</keyword>
<dbReference type="InterPro" id="IPR050557">
    <property type="entry name" value="RTX_toxin/Mannuronan_C5-epim"/>
</dbReference>
<evidence type="ECO:0000313" key="5">
    <source>
        <dbReference type="Proteomes" id="UP000649753"/>
    </source>
</evidence>
<evidence type="ECO:0000256" key="3">
    <source>
        <dbReference type="SAM" id="MobiDB-lite"/>
    </source>
</evidence>
<dbReference type="InterPro" id="IPR011049">
    <property type="entry name" value="Serralysin-like_metalloprot_C"/>
</dbReference>
<evidence type="ECO:0000256" key="2">
    <source>
        <dbReference type="ARBA" id="ARBA00022525"/>
    </source>
</evidence>
<dbReference type="AlphaFoldDB" id="A0A927QVZ9"/>
<sequence>MGIPPEDREIHVDAALWDLQANPGRIESAASAWQRFGKASATIGDNLDADARKLMGSQWSGTARDSFGQHQSKVFDSLDTMGAQASKLASALDGVADLLRWYQGALDTEREQIMGAVPSWRAGGEIVFRWNKPEQATKVTEATGRARVLRKELDDALKGKLSGFAATEWEAISKQWDSVSSGAADPFTLPAEATGVSVLMVDGRAVVNTGPGDDNVKVTRDPDTGQVIVEVNGAKYYYPEGTPVTIRAGDGNDRVEVPKGANLSLTLLGGEGNDELRGGDGNERIVGLHGDDKIYGGAGNDYASAGSGRDYADGQGGNDLLAGGRGNDVVYGLSGNDNIAGGEGEDYLEGATGDDTVHGGAGRDTISGGRDSDRLDGGSGDDVLYAGHGRDTVTGGGGADTAYRQDEDQATGVRQDVRVEVSDAAQYIQIQGSPEFQERVRADLDMMRASPVGQQMLTELDDIHNDTSAVASDWPVLGGVSYQGNPLVITEADSNTASSTSNWHLGEDYEVTYNPSRLSSSDDRPPVAGLFHEFAHVYDYGNDTSASGTHEGPDDVGIENDEREAVGLPIDEDKDPNTPGQIDPDHPFGYTENAFRDELGWPRRTSYS</sequence>
<dbReference type="PANTHER" id="PTHR38340">
    <property type="entry name" value="S-LAYER PROTEIN"/>
    <property type="match status" value="1"/>
</dbReference>
<dbReference type="PRINTS" id="PR00313">
    <property type="entry name" value="CABNDNGRPT"/>
</dbReference>
<dbReference type="Pfam" id="PF06013">
    <property type="entry name" value="WXG100"/>
    <property type="match status" value="1"/>
</dbReference>
<dbReference type="Proteomes" id="UP000649753">
    <property type="component" value="Unassembled WGS sequence"/>
</dbReference>
<evidence type="ECO:0000256" key="1">
    <source>
        <dbReference type="ARBA" id="ARBA00004613"/>
    </source>
</evidence>
<name>A0A927QVZ9_9ACTN</name>
<dbReference type="Pfam" id="PF00353">
    <property type="entry name" value="HemolysinCabind"/>
    <property type="match status" value="2"/>
</dbReference>
<dbReference type="EMBL" id="JADBEB010000001">
    <property type="protein sequence ID" value="MBE1486330.1"/>
    <property type="molecule type" value="Genomic_DNA"/>
</dbReference>
<proteinExistence type="predicted"/>
<reference evidence="4" key="1">
    <citation type="submission" date="2020-10" db="EMBL/GenBank/DDBJ databases">
        <title>Sequencing the genomes of 1000 actinobacteria strains.</title>
        <authorList>
            <person name="Klenk H.-P."/>
        </authorList>
    </citation>
    <scope>NUCLEOTIDE SEQUENCE</scope>
    <source>
        <strain evidence="4">DSM 46832</strain>
    </source>
</reference>
<comment type="caution">
    <text evidence="4">The sequence shown here is derived from an EMBL/GenBank/DDBJ whole genome shotgun (WGS) entry which is preliminary data.</text>
</comment>
<dbReference type="GO" id="GO:0005509">
    <property type="term" value="F:calcium ion binding"/>
    <property type="evidence" value="ECO:0007669"/>
    <property type="project" value="InterPro"/>
</dbReference>